<dbReference type="PROSITE" id="PS01124">
    <property type="entry name" value="HTH_ARAC_FAMILY_2"/>
    <property type="match status" value="1"/>
</dbReference>
<dbReference type="InterPro" id="IPR029062">
    <property type="entry name" value="Class_I_gatase-like"/>
</dbReference>
<dbReference type="InterPro" id="IPR002818">
    <property type="entry name" value="DJ-1/PfpI"/>
</dbReference>
<protein>
    <submittedName>
        <fullName evidence="5">Helix-turn-helix domain-containing protein</fullName>
    </submittedName>
</protein>
<dbReference type="KEGG" id="ark:D6B99_05135"/>
<dbReference type="AlphaFoldDB" id="A0A386HMC2"/>
<dbReference type="InterPro" id="IPR018060">
    <property type="entry name" value="HTH_AraC"/>
</dbReference>
<feature type="domain" description="HTH araC/xylS-type" evidence="4">
    <location>
        <begin position="225"/>
        <end position="323"/>
    </location>
</feature>
<keyword evidence="3" id="KW-0804">Transcription</keyword>
<reference evidence="5 6" key="1">
    <citation type="submission" date="2018-09" db="EMBL/GenBank/DDBJ databases">
        <title>Arachidicoccus sp. nov., a bacterium isolated from soil.</title>
        <authorList>
            <person name="Weon H.-Y."/>
            <person name="Kwon S.-W."/>
            <person name="Lee S.A."/>
        </authorList>
    </citation>
    <scope>NUCLEOTIDE SEQUENCE [LARGE SCALE GENOMIC DNA]</scope>
    <source>
        <strain evidence="5 6">KIS59-12</strain>
    </source>
</reference>
<dbReference type="OrthoDB" id="9803764at2"/>
<evidence type="ECO:0000256" key="3">
    <source>
        <dbReference type="ARBA" id="ARBA00023163"/>
    </source>
</evidence>
<evidence type="ECO:0000256" key="1">
    <source>
        <dbReference type="ARBA" id="ARBA00023015"/>
    </source>
</evidence>
<dbReference type="Pfam" id="PF12833">
    <property type="entry name" value="HTH_18"/>
    <property type="match status" value="1"/>
</dbReference>
<keyword evidence="2" id="KW-0238">DNA-binding</keyword>
<evidence type="ECO:0000259" key="4">
    <source>
        <dbReference type="PROSITE" id="PS01124"/>
    </source>
</evidence>
<dbReference type="Pfam" id="PF01965">
    <property type="entry name" value="DJ-1_PfpI"/>
    <property type="match status" value="1"/>
</dbReference>
<dbReference type="SMART" id="SM00342">
    <property type="entry name" value="HTH_ARAC"/>
    <property type="match status" value="1"/>
</dbReference>
<dbReference type="RefSeq" id="WP_119985745.1">
    <property type="nucleotide sequence ID" value="NZ_CP032489.1"/>
</dbReference>
<evidence type="ECO:0000313" key="5">
    <source>
        <dbReference type="EMBL" id="AYD47048.1"/>
    </source>
</evidence>
<proteinExistence type="predicted"/>
<evidence type="ECO:0000256" key="2">
    <source>
        <dbReference type="ARBA" id="ARBA00023125"/>
    </source>
</evidence>
<dbReference type="PANTHER" id="PTHR43280:SF30">
    <property type="entry name" value="MMSAB OPERON REGULATORY PROTEIN"/>
    <property type="match status" value="1"/>
</dbReference>
<dbReference type="Gene3D" id="1.10.10.60">
    <property type="entry name" value="Homeodomain-like"/>
    <property type="match status" value="2"/>
</dbReference>
<evidence type="ECO:0000313" key="6">
    <source>
        <dbReference type="Proteomes" id="UP000266118"/>
    </source>
</evidence>
<dbReference type="EMBL" id="CP032489">
    <property type="protein sequence ID" value="AYD47048.1"/>
    <property type="molecule type" value="Genomic_DNA"/>
</dbReference>
<dbReference type="SUPFAM" id="SSF52317">
    <property type="entry name" value="Class I glutamine amidotransferase-like"/>
    <property type="match status" value="1"/>
</dbReference>
<dbReference type="InterPro" id="IPR009057">
    <property type="entry name" value="Homeodomain-like_sf"/>
</dbReference>
<name>A0A386HMC2_9BACT</name>
<dbReference type="SUPFAM" id="SSF46689">
    <property type="entry name" value="Homeodomain-like"/>
    <property type="match status" value="2"/>
</dbReference>
<gene>
    <name evidence="5" type="ORF">D6B99_05135</name>
</gene>
<dbReference type="GO" id="GO:0003700">
    <property type="term" value="F:DNA-binding transcription factor activity"/>
    <property type="evidence" value="ECO:0007669"/>
    <property type="project" value="InterPro"/>
</dbReference>
<keyword evidence="6" id="KW-1185">Reference proteome</keyword>
<dbReference type="PANTHER" id="PTHR43280">
    <property type="entry name" value="ARAC-FAMILY TRANSCRIPTIONAL REGULATOR"/>
    <property type="match status" value="1"/>
</dbReference>
<dbReference type="GO" id="GO:0043565">
    <property type="term" value="F:sequence-specific DNA binding"/>
    <property type="evidence" value="ECO:0007669"/>
    <property type="project" value="InterPro"/>
</dbReference>
<organism evidence="5 6">
    <name type="scientific">Arachidicoccus soli</name>
    <dbReference type="NCBI Taxonomy" id="2341117"/>
    <lineage>
        <taxon>Bacteria</taxon>
        <taxon>Pseudomonadati</taxon>
        <taxon>Bacteroidota</taxon>
        <taxon>Chitinophagia</taxon>
        <taxon>Chitinophagales</taxon>
        <taxon>Chitinophagaceae</taxon>
        <taxon>Arachidicoccus</taxon>
    </lineage>
</organism>
<dbReference type="Gene3D" id="3.40.50.880">
    <property type="match status" value="1"/>
</dbReference>
<dbReference type="Proteomes" id="UP000266118">
    <property type="component" value="Chromosome"/>
</dbReference>
<accession>A0A386HMC2</accession>
<keyword evidence="1" id="KW-0805">Transcription regulation</keyword>
<sequence length="332" mass="38193">MKHLSILVPDEQTTMSTIACIVGTFQVFTEANNYLERKGKSAIFRIELVGATKSNFLNNKILSIKHHITINEIAKTNIIIIPPSLIRSYEKATKNNKLLIDWIAEKYKEGAELASMCAGVFMLASTELLAGKTCSTHWSLSEDFRELYPDINLQTDKLITDENGIYTNGGAYSFLHLLMYLVEKFYDRQTAIHCAKYFQIDLDRNLQAEFTIFNGHKKHNDEVILHAQKFLEENYRDKISIEKLSTDLGTGRRNFDRRFIKATGLSPIDYLQRIKIEVAKKMFETTRKTVNEVMYEVGYNDTKAFREVFSRVTGLSPLVYKSKYNKESASFI</sequence>